<evidence type="ECO:0000313" key="3">
    <source>
        <dbReference type="EMBL" id="MBV3381758.1"/>
    </source>
</evidence>
<reference evidence="3 6" key="1">
    <citation type="submission" date="2021-06" db="EMBL/GenBank/DDBJ databases">
        <title>Collection of gut derived symbiotic bacterial strains cultured from healthy donors.</title>
        <authorList>
            <person name="Lin H."/>
            <person name="Littmann E."/>
            <person name="Pamer E.G."/>
        </authorList>
    </citation>
    <scope>NUCLEOTIDE SEQUENCE</scope>
    <source>
        <strain evidence="4 6">MSK.21.70</strain>
        <strain evidence="3">MSK.21.82</strain>
    </source>
</reference>
<dbReference type="PANTHER" id="PTHR11851">
    <property type="entry name" value="METALLOPROTEASE"/>
    <property type="match status" value="1"/>
</dbReference>
<dbReference type="NCBIfam" id="NF047421">
    <property type="entry name" value="YfmH_fam"/>
    <property type="match status" value="1"/>
</dbReference>
<feature type="domain" description="Peptidase M16 C-terminal" evidence="2">
    <location>
        <begin position="182"/>
        <end position="362"/>
    </location>
</feature>
<dbReference type="Pfam" id="PF05193">
    <property type="entry name" value="Peptidase_M16_C"/>
    <property type="match status" value="1"/>
</dbReference>
<comment type="caution">
    <text evidence="3">The sequence shown here is derived from an EMBL/GenBank/DDBJ whole genome shotgun (WGS) entry which is preliminary data.</text>
</comment>
<gene>
    <name evidence="3" type="ORF">KSV97_00635</name>
    <name evidence="4" type="ORF">KSW06_00640</name>
</gene>
<evidence type="ECO:0000313" key="6">
    <source>
        <dbReference type="Proteomes" id="UP001197492"/>
    </source>
</evidence>
<protein>
    <submittedName>
        <fullName evidence="3">Insulinase family protein</fullName>
    </submittedName>
</protein>
<dbReference type="Pfam" id="PF00675">
    <property type="entry name" value="Peptidase_M16"/>
    <property type="match status" value="1"/>
</dbReference>
<feature type="domain" description="Peptidase M16 N-terminal" evidence="1">
    <location>
        <begin position="63"/>
        <end position="151"/>
    </location>
</feature>
<dbReference type="InterPro" id="IPR007863">
    <property type="entry name" value="Peptidase_M16_C"/>
</dbReference>
<name>A0AAW4MTA6_9FIRM</name>
<dbReference type="EMBL" id="JAHOEL010000002">
    <property type="protein sequence ID" value="MBV3391781.1"/>
    <property type="molecule type" value="Genomic_DNA"/>
</dbReference>
<organism evidence="3 5">
    <name type="scientific">Catenibacterium mitsuokai</name>
    <dbReference type="NCBI Taxonomy" id="100886"/>
    <lineage>
        <taxon>Bacteria</taxon>
        <taxon>Bacillati</taxon>
        <taxon>Bacillota</taxon>
        <taxon>Erysipelotrichia</taxon>
        <taxon>Erysipelotrichales</taxon>
        <taxon>Coprobacillaceae</taxon>
        <taxon>Catenibacterium</taxon>
    </lineage>
</organism>
<dbReference type="EMBL" id="JAHOEF010000002">
    <property type="protein sequence ID" value="MBV3381758.1"/>
    <property type="molecule type" value="Genomic_DNA"/>
</dbReference>
<evidence type="ECO:0000313" key="4">
    <source>
        <dbReference type="EMBL" id="MBV3391781.1"/>
    </source>
</evidence>
<dbReference type="InterPro" id="IPR050361">
    <property type="entry name" value="MPP/UQCRC_Complex"/>
</dbReference>
<evidence type="ECO:0000313" key="5">
    <source>
        <dbReference type="Proteomes" id="UP001196408"/>
    </source>
</evidence>
<keyword evidence="6" id="KW-1185">Reference proteome</keyword>
<evidence type="ECO:0000259" key="1">
    <source>
        <dbReference type="Pfam" id="PF00675"/>
    </source>
</evidence>
<dbReference type="Proteomes" id="UP001197492">
    <property type="component" value="Unassembled WGS sequence"/>
</dbReference>
<dbReference type="PANTHER" id="PTHR11851:SF134">
    <property type="entry name" value="ZINC-DEPENDENT PROTEASE"/>
    <property type="match status" value="1"/>
</dbReference>
<evidence type="ECO:0000259" key="2">
    <source>
        <dbReference type="Pfam" id="PF05193"/>
    </source>
</evidence>
<dbReference type="RefSeq" id="WP_217746878.1">
    <property type="nucleotide sequence ID" value="NZ_JAHOEB010000002.1"/>
</dbReference>
<dbReference type="AlphaFoldDB" id="A0AAW4MTA6"/>
<sequence length="430" mass="49496">MKKTYYPTIKETLYHEKMSNGLNVYLMPKDGFTKTYGLFSTRFGSIDRSFVPLGETDLITVPDGVAHFLEHKMFDMEDGDASEKFAALGASSNAFTSHSRTAYLFNTATNVDKCTELLLDFVQELNVTPESIEKEKGIINQEIGMYNDDPDWRGYFGAISNLYHNHPVRIDIAGTVETVAEIDYDILQKCYHTFYHPSNMMLFVSGNFDPEHLMSIVRDNQAKKDFNDMPPIVRGDHNEPETIFKAYEENEMDVTMTKVNVAIKVNNVPESPEEKLKRQLSFYIFMDMLFSKSSDLRDEWTKKGLINDSFFTNFSQERDFSHIIFAGDSPKPEELLSYIHKLIEDIPHMTLDEEAFNRMKRNNIGTLIGFFNSVETIASLFSQYYLEGINLFDLFEAYQALTIDDIKNILPLFCKDLTSNFIVRPLKDNA</sequence>
<dbReference type="Proteomes" id="UP001196408">
    <property type="component" value="Unassembled WGS sequence"/>
</dbReference>
<proteinExistence type="predicted"/>
<accession>A0AAW4MTA6</accession>
<dbReference type="InterPro" id="IPR011765">
    <property type="entry name" value="Pept_M16_N"/>
</dbReference>